<sequence>MAKPSPNNAFTMTETLMVLLLVGLLSTIALPRYDATELAARQIKALCLQAQMHAYASKETITVEIGVDSARFGDTRYDFPEKMACTPLAFSYNGNGNISKGGSTTCLGSRSERRIVFQLGMGRVRIE</sequence>
<comment type="caution">
    <text evidence="1">The sequence shown here is derived from an EMBL/GenBank/DDBJ whole genome shotgun (WGS) entry which is preliminary data.</text>
</comment>
<protein>
    <submittedName>
        <fullName evidence="1">Prepilin-type N-terminal cleavage/methylation domain-containing protein</fullName>
    </submittedName>
</protein>
<gene>
    <name evidence="1" type="ORF">E5336_07890</name>
</gene>
<dbReference type="EMBL" id="SRYG01000015">
    <property type="protein sequence ID" value="TGY65604.1"/>
    <property type="molecule type" value="Genomic_DNA"/>
</dbReference>
<reference evidence="1" key="1">
    <citation type="submission" date="2019-04" db="EMBL/GenBank/DDBJ databases">
        <title>Microbes associate with the intestines of laboratory mice.</title>
        <authorList>
            <person name="Navarre W."/>
            <person name="Wong E."/>
            <person name="Huang K."/>
            <person name="Tropini C."/>
            <person name="Ng K."/>
            <person name="Yu B."/>
        </authorList>
    </citation>
    <scope>NUCLEOTIDE SEQUENCE</scope>
    <source>
        <strain evidence="1">NM09_H32</strain>
    </source>
</reference>
<dbReference type="Proteomes" id="UP000308836">
    <property type="component" value="Unassembled WGS sequence"/>
</dbReference>
<proteinExistence type="predicted"/>
<keyword evidence="2" id="KW-1185">Reference proteome</keyword>
<accession>A0AC61R6D4</accession>
<evidence type="ECO:0000313" key="1">
    <source>
        <dbReference type="EMBL" id="TGY65604.1"/>
    </source>
</evidence>
<name>A0AC61R6D4_9FIRM</name>
<organism evidence="1 2">
    <name type="scientific">Dubosiella muris</name>
    <dbReference type="NCBI Taxonomy" id="3038133"/>
    <lineage>
        <taxon>Bacteria</taxon>
        <taxon>Bacillati</taxon>
        <taxon>Bacillota</taxon>
        <taxon>Erysipelotrichia</taxon>
        <taxon>Erysipelotrichales</taxon>
        <taxon>Erysipelotrichaceae</taxon>
        <taxon>Dubosiella</taxon>
    </lineage>
</organism>
<evidence type="ECO:0000313" key="2">
    <source>
        <dbReference type="Proteomes" id="UP000308836"/>
    </source>
</evidence>